<dbReference type="KEGG" id="mpp:MICPUCDRAFT_57566"/>
<dbReference type="InterPro" id="IPR001810">
    <property type="entry name" value="F-box_dom"/>
</dbReference>
<dbReference type="AlphaFoldDB" id="C1MR86"/>
<name>C1MR86_MICPC</name>
<feature type="region of interest" description="Disordered" evidence="1">
    <location>
        <begin position="255"/>
        <end position="274"/>
    </location>
</feature>
<proteinExistence type="predicted"/>
<dbReference type="EMBL" id="GG663738">
    <property type="protein sequence ID" value="EEH57839.1"/>
    <property type="molecule type" value="Genomic_DNA"/>
</dbReference>
<dbReference type="InterPro" id="IPR036047">
    <property type="entry name" value="F-box-like_dom_sf"/>
</dbReference>
<dbReference type="PROSITE" id="PS50181">
    <property type="entry name" value="FBOX"/>
    <property type="match status" value="1"/>
</dbReference>
<feature type="compositionally biased region" description="Low complexity" evidence="1">
    <location>
        <begin position="328"/>
        <end position="342"/>
    </location>
</feature>
<protein>
    <submittedName>
        <fullName evidence="3">Predicted protein</fullName>
    </submittedName>
</protein>
<sequence length="511" mass="53607">MADPSCDGADVDQSARDTKITDLDVTTLSNVLSHLSTEDVLSLSSASKHLRECVDESVFKRLLLKLWDEPVWEVTSYRELFLARHRALEFIARVGAHDGPEDWGSDDASRSFANAKIACDELASAVNASWRVPKDGATDSTMGREDIERALVTTLVAVDRGSDASRREDAARRAATALSVCACLGAVATRCPSARARYLDCAREAQHAKALDRFLRAPGGSPTSGVFAEGFRAAGGAPPARASAAAPPSLDALAASLGGAPARDPHPFPPNDGFKPSIDAATALFYVPIVLYGRLGRVDARGARARSHPFLDADLLDDASVPSPPSLPGRGPYPRGGRPPHGQRLRMESQAKAPAVGAMAGAWAGCRVRVSPSLDAAGAGAGAGAKQNALTVESVFRATMSVTPDGRISGWIADTVGNLTMRGRVDAAENAEGGRAVVIDAAYDDCGGVPGAMFRAASHGVARTRLAGWVTGTAVGGEWWQWSAGVVSKGMFLMWPNDAPGVSSRRVSMDR</sequence>
<feature type="domain" description="F-box" evidence="2">
    <location>
        <begin position="17"/>
        <end position="62"/>
    </location>
</feature>
<evidence type="ECO:0000259" key="2">
    <source>
        <dbReference type="PROSITE" id="PS50181"/>
    </source>
</evidence>
<dbReference type="Proteomes" id="UP000001876">
    <property type="component" value="Unassembled WGS sequence"/>
</dbReference>
<dbReference type="OrthoDB" id="10641465at2759"/>
<evidence type="ECO:0000313" key="4">
    <source>
        <dbReference type="Proteomes" id="UP000001876"/>
    </source>
</evidence>
<reference evidence="3 4" key="1">
    <citation type="journal article" date="2009" name="Science">
        <title>Green evolution and dynamic adaptations revealed by genomes of the marine picoeukaryotes Micromonas.</title>
        <authorList>
            <person name="Worden A.Z."/>
            <person name="Lee J.H."/>
            <person name="Mock T."/>
            <person name="Rouze P."/>
            <person name="Simmons M.P."/>
            <person name="Aerts A.L."/>
            <person name="Allen A.E."/>
            <person name="Cuvelier M.L."/>
            <person name="Derelle E."/>
            <person name="Everett M.V."/>
            <person name="Foulon E."/>
            <person name="Grimwood J."/>
            <person name="Gundlach H."/>
            <person name="Henrissat B."/>
            <person name="Napoli C."/>
            <person name="McDonald S.M."/>
            <person name="Parker M.S."/>
            <person name="Rombauts S."/>
            <person name="Salamov A."/>
            <person name="Von Dassow P."/>
            <person name="Badger J.H."/>
            <person name="Coutinho P.M."/>
            <person name="Demir E."/>
            <person name="Dubchak I."/>
            <person name="Gentemann C."/>
            <person name="Eikrem W."/>
            <person name="Gready J.E."/>
            <person name="John U."/>
            <person name="Lanier W."/>
            <person name="Lindquist E.A."/>
            <person name="Lucas S."/>
            <person name="Mayer K.F."/>
            <person name="Moreau H."/>
            <person name="Not F."/>
            <person name="Otillar R."/>
            <person name="Panaud O."/>
            <person name="Pangilinan J."/>
            <person name="Paulsen I."/>
            <person name="Piegu B."/>
            <person name="Poliakov A."/>
            <person name="Robbens S."/>
            <person name="Schmutz J."/>
            <person name="Toulza E."/>
            <person name="Wyss T."/>
            <person name="Zelensky A."/>
            <person name="Zhou K."/>
            <person name="Armbrust E.V."/>
            <person name="Bhattacharya D."/>
            <person name="Goodenough U.W."/>
            <person name="Van de Peer Y."/>
            <person name="Grigoriev I.V."/>
        </authorList>
    </citation>
    <scope>NUCLEOTIDE SEQUENCE [LARGE SCALE GENOMIC DNA]</scope>
    <source>
        <strain evidence="3 4">CCMP1545</strain>
    </source>
</reference>
<keyword evidence="4" id="KW-1185">Reference proteome</keyword>
<dbReference type="OMA" id="CEMETND"/>
<organism evidence="4">
    <name type="scientific">Micromonas pusilla (strain CCMP1545)</name>
    <name type="common">Picoplanktonic green alga</name>
    <dbReference type="NCBI Taxonomy" id="564608"/>
    <lineage>
        <taxon>Eukaryota</taxon>
        <taxon>Viridiplantae</taxon>
        <taxon>Chlorophyta</taxon>
        <taxon>Mamiellophyceae</taxon>
        <taxon>Mamiellales</taxon>
        <taxon>Mamiellaceae</taxon>
        <taxon>Micromonas</taxon>
    </lineage>
</organism>
<dbReference type="RefSeq" id="XP_003057888.1">
    <property type="nucleotide sequence ID" value="XM_003057842.1"/>
</dbReference>
<evidence type="ECO:0000256" key="1">
    <source>
        <dbReference type="SAM" id="MobiDB-lite"/>
    </source>
</evidence>
<evidence type="ECO:0000313" key="3">
    <source>
        <dbReference type="EMBL" id="EEH57839.1"/>
    </source>
</evidence>
<gene>
    <name evidence="3" type="ORF">MICPUCDRAFT_57566</name>
</gene>
<feature type="region of interest" description="Disordered" evidence="1">
    <location>
        <begin position="315"/>
        <end position="350"/>
    </location>
</feature>
<accession>C1MR86</accession>
<dbReference type="GeneID" id="9683326"/>
<dbReference type="Pfam" id="PF00646">
    <property type="entry name" value="F-box"/>
    <property type="match status" value="1"/>
</dbReference>
<dbReference type="SUPFAM" id="SSF81383">
    <property type="entry name" value="F-box domain"/>
    <property type="match status" value="1"/>
</dbReference>